<accession>A0A238K9L1</accession>
<keyword evidence="2" id="KW-1185">Reference proteome</keyword>
<name>A0A238K9L1_9RHOB</name>
<dbReference type="Gene3D" id="3.40.710.10">
    <property type="entry name" value="DD-peptidase/beta-lactamase superfamily"/>
    <property type="match status" value="1"/>
</dbReference>
<organism evidence="1 2">
    <name type="scientific">Octadecabacter ascidiaceicola</name>
    <dbReference type="NCBI Taxonomy" id="1655543"/>
    <lineage>
        <taxon>Bacteria</taxon>
        <taxon>Pseudomonadati</taxon>
        <taxon>Pseudomonadota</taxon>
        <taxon>Alphaproteobacteria</taxon>
        <taxon>Rhodobacterales</taxon>
        <taxon>Roseobacteraceae</taxon>
        <taxon>Octadecabacter</taxon>
    </lineage>
</organism>
<proteinExistence type="predicted"/>
<dbReference type="EMBL" id="FXYD01000003">
    <property type="protein sequence ID" value="SMX39539.1"/>
    <property type="molecule type" value="Genomic_DNA"/>
</dbReference>
<protein>
    <submittedName>
        <fullName evidence="1">Uncharacterized protein</fullName>
    </submittedName>
</protein>
<reference evidence="2" key="1">
    <citation type="submission" date="2017-05" db="EMBL/GenBank/DDBJ databases">
        <authorList>
            <person name="Rodrigo-Torres L."/>
            <person name="Arahal R. D."/>
            <person name="Lucena T."/>
        </authorList>
    </citation>
    <scope>NUCLEOTIDE SEQUENCE [LARGE SCALE GENOMIC DNA]</scope>
    <source>
        <strain evidence="2">CECT 8868</strain>
    </source>
</reference>
<dbReference type="AlphaFoldDB" id="A0A238K9L1"/>
<gene>
    <name evidence="1" type="ORF">OCA8868_02005</name>
</gene>
<sequence>MQSQICGPLGLTGTAVMQGADVGLPFYHEGMGLNVPQILASMGPDGGIVSTLDEVLIFLRAFTEGQLFDLRNIPLMQQWNRLFYPLEYGYISGKHWDLLSAFLGLRSRPFQFRRIGTNMGTEGTLSKHRPLNTPD</sequence>
<evidence type="ECO:0000313" key="2">
    <source>
        <dbReference type="Proteomes" id="UP000203464"/>
    </source>
</evidence>
<dbReference type="RefSeq" id="WP_143849603.1">
    <property type="nucleotide sequence ID" value="NZ_FXYD01000003.1"/>
</dbReference>
<evidence type="ECO:0000313" key="1">
    <source>
        <dbReference type="EMBL" id="SMX39539.1"/>
    </source>
</evidence>
<dbReference type="InterPro" id="IPR012338">
    <property type="entry name" value="Beta-lactam/transpept-like"/>
</dbReference>
<dbReference type="OrthoDB" id="5377981at2"/>
<dbReference type="Proteomes" id="UP000203464">
    <property type="component" value="Unassembled WGS sequence"/>
</dbReference>
<dbReference type="SUPFAM" id="SSF56601">
    <property type="entry name" value="beta-lactamase/transpeptidase-like"/>
    <property type="match status" value="1"/>
</dbReference>